<dbReference type="AlphaFoldDB" id="C0CTA7"/>
<dbReference type="EMBL" id="ACCJ01000013">
    <property type="protein sequence ID" value="EEG57690.1"/>
    <property type="molecule type" value="Genomic_DNA"/>
</dbReference>
<feature type="chain" id="PRO_5002897002" evidence="2">
    <location>
        <begin position="30"/>
        <end position="442"/>
    </location>
</feature>
<comment type="caution">
    <text evidence="3">The sequence shown here is derived from an EMBL/GenBank/DDBJ whole genome shotgun (WGS) entry which is preliminary data.</text>
</comment>
<proteinExistence type="predicted"/>
<gene>
    <name evidence="3" type="ORF">CLOSTASPAR_00205</name>
</gene>
<feature type="region of interest" description="Disordered" evidence="1">
    <location>
        <begin position="34"/>
        <end position="90"/>
    </location>
</feature>
<dbReference type="HOGENOM" id="CLU_618985_0_0_9"/>
<feature type="non-terminal residue" evidence="3">
    <location>
        <position position="1"/>
    </location>
</feature>
<accession>C0CTA7</accession>
<evidence type="ECO:0000256" key="2">
    <source>
        <dbReference type="SAM" id="SignalP"/>
    </source>
</evidence>
<reference evidence="3 4" key="1">
    <citation type="submission" date="2009-01" db="EMBL/GenBank/DDBJ databases">
        <authorList>
            <person name="Fulton L."/>
            <person name="Clifton S."/>
            <person name="Fulton B."/>
            <person name="Xu J."/>
            <person name="Minx P."/>
            <person name="Pepin K.H."/>
            <person name="Johnson M."/>
            <person name="Bhonagiri V."/>
            <person name="Nash W.E."/>
            <person name="Mardis E.R."/>
            <person name="Wilson R.K."/>
        </authorList>
    </citation>
    <scope>NUCLEOTIDE SEQUENCE [LARGE SCALE GENOMIC DNA]</scope>
    <source>
        <strain evidence="3 4">DSM 15981</strain>
    </source>
</reference>
<reference evidence="3 4" key="2">
    <citation type="submission" date="2009-02" db="EMBL/GenBank/DDBJ databases">
        <title>Draft genome sequence of Clostridium asparagiforme (DSM 15981).</title>
        <authorList>
            <person name="Sudarsanam P."/>
            <person name="Ley R."/>
            <person name="Guruge J."/>
            <person name="Turnbaugh P.J."/>
            <person name="Mahowald M."/>
            <person name="Liep D."/>
            <person name="Gordon J."/>
        </authorList>
    </citation>
    <scope>NUCLEOTIDE SEQUENCE [LARGE SCALE GENOMIC DNA]</scope>
    <source>
        <strain evidence="3 4">DSM 15981</strain>
    </source>
</reference>
<dbReference type="Proteomes" id="UP000004756">
    <property type="component" value="Unassembled WGS sequence"/>
</dbReference>
<name>C0CTA7_9FIRM</name>
<feature type="signal peptide" evidence="2">
    <location>
        <begin position="1"/>
        <end position="29"/>
    </location>
</feature>
<evidence type="ECO:0000256" key="1">
    <source>
        <dbReference type="SAM" id="MobiDB-lite"/>
    </source>
</evidence>
<evidence type="ECO:0000313" key="3">
    <source>
        <dbReference type="EMBL" id="EEG57690.1"/>
    </source>
</evidence>
<organism evidence="3 4">
    <name type="scientific">[Clostridium] asparagiforme DSM 15981</name>
    <dbReference type="NCBI Taxonomy" id="518636"/>
    <lineage>
        <taxon>Bacteria</taxon>
        <taxon>Bacillati</taxon>
        <taxon>Bacillota</taxon>
        <taxon>Clostridia</taxon>
        <taxon>Lachnospirales</taxon>
        <taxon>Lachnospiraceae</taxon>
        <taxon>Enterocloster</taxon>
    </lineage>
</organism>
<sequence>KHVLHYKKPALWVINLALITVLAAGTALATDRGAKMAGGSGRIGLDGQNGQHEHNGQSQSLRPSTPAPSNAGGPPSEKGLPETDVNHNGIPETLRLSETGNELSLDFQENGTKIWSAWGSRAPSEWNALFLCTLDGEDYLLRYRPTMYQGNFSYRYELFFLKDGVETTVQQKNISFDTNFSAPFHRTFDPIAISAFVEELNGLLAHSVQLFNTHSDLQTAFDQAGTLTETLWWLDDFKGIFTRDPSKSMSENLQDFQAAMTRAQTPAVPVKTDSLPLNHPVEMEFLSGAGAWRTTLTLSPDGSFAGEYTDSDADVQYICRFHGSFGDFARLTDASWSLTLKELVLDTGHPLGEEWRENGIRYISSGPYGLDGPDGAPLEPGSAFLLYTPEATGYAPGTELYGALPFWTWWPGRRQFIDAGDQLGCYGLHNLATGYGFFSPDA</sequence>
<keyword evidence="2" id="KW-0732">Signal</keyword>
<keyword evidence="4" id="KW-1185">Reference proteome</keyword>
<protein>
    <submittedName>
        <fullName evidence="3">Uncharacterized protein</fullName>
    </submittedName>
</protein>
<evidence type="ECO:0000313" key="4">
    <source>
        <dbReference type="Proteomes" id="UP000004756"/>
    </source>
</evidence>